<keyword evidence="1" id="KW-0378">Hydrolase</keyword>
<gene>
    <name evidence="1" type="ORF">PQ472_04755</name>
</gene>
<dbReference type="Proteomes" id="UP001220377">
    <property type="component" value="Chromosome"/>
</dbReference>
<dbReference type="Pfam" id="PF13419">
    <property type="entry name" value="HAD_2"/>
    <property type="match status" value="1"/>
</dbReference>
<dbReference type="InterPro" id="IPR036412">
    <property type="entry name" value="HAD-like_sf"/>
</dbReference>
<dbReference type="InterPro" id="IPR006439">
    <property type="entry name" value="HAD-SF_hydro_IA"/>
</dbReference>
<dbReference type="SFLD" id="SFLDS00003">
    <property type="entry name" value="Haloacid_Dehalogenase"/>
    <property type="match status" value="1"/>
</dbReference>
<dbReference type="InterPro" id="IPR050155">
    <property type="entry name" value="HAD-like_hydrolase_sf"/>
</dbReference>
<evidence type="ECO:0000313" key="1">
    <source>
        <dbReference type="EMBL" id="WDF83547.1"/>
    </source>
</evidence>
<name>A0ABY7WTR8_9LACO</name>
<keyword evidence="2" id="KW-1185">Reference proteome</keyword>
<dbReference type="SUPFAM" id="SSF56784">
    <property type="entry name" value="HAD-like"/>
    <property type="match status" value="1"/>
</dbReference>
<dbReference type="EMBL" id="CP117884">
    <property type="protein sequence ID" value="WDF83547.1"/>
    <property type="molecule type" value="Genomic_DNA"/>
</dbReference>
<dbReference type="GO" id="GO:0016787">
    <property type="term" value="F:hydrolase activity"/>
    <property type="evidence" value="ECO:0007669"/>
    <property type="project" value="UniProtKB-KW"/>
</dbReference>
<organism evidence="1 2">
    <name type="scientific">Lacticaseibacillus pabuli</name>
    <dbReference type="NCBI Taxonomy" id="3025672"/>
    <lineage>
        <taxon>Bacteria</taxon>
        <taxon>Bacillati</taxon>
        <taxon>Bacillota</taxon>
        <taxon>Bacilli</taxon>
        <taxon>Lactobacillales</taxon>
        <taxon>Lactobacillaceae</taxon>
        <taxon>Lacticaseibacillus</taxon>
    </lineage>
</organism>
<dbReference type="InterPro" id="IPR023214">
    <property type="entry name" value="HAD_sf"/>
</dbReference>
<dbReference type="PRINTS" id="PR00413">
    <property type="entry name" value="HADHALOGNASE"/>
</dbReference>
<dbReference type="PANTHER" id="PTHR43434:SF26">
    <property type="entry name" value="PYROPHOSPHATASE PPAX"/>
    <property type="match status" value="1"/>
</dbReference>
<dbReference type="InterPro" id="IPR023198">
    <property type="entry name" value="PGP-like_dom2"/>
</dbReference>
<dbReference type="RefSeq" id="WP_274261762.1">
    <property type="nucleotide sequence ID" value="NZ_CP117884.1"/>
</dbReference>
<sequence>MFSTILFDIDGTIIDTEDVIISSLQEAVSQVTGRELKHDDLQFTLGIPSAVALDELKLEPADRAAVGKLWTELLGKKQKSVRVFATMRRTLAHLQHRGVQLGIITSKNDAELAQEFNRFGLNDYFDVLITSDAAAKPKPSGEPIALALKELSAAKRDTLYIGDSIYDMQSAQDAGVSFAIATWGANDLEHFTKADYMLMQPESILDLAVIK</sequence>
<dbReference type="Gene3D" id="3.40.50.1000">
    <property type="entry name" value="HAD superfamily/HAD-like"/>
    <property type="match status" value="1"/>
</dbReference>
<dbReference type="Gene3D" id="1.10.150.240">
    <property type="entry name" value="Putative phosphatase, domain 2"/>
    <property type="match status" value="1"/>
</dbReference>
<protein>
    <submittedName>
        <fullName evidence="1">HAD family hydrolase</fullName>
    </submittedName>
</protein>
<dbReference type="NCBIfam" id="TIGR01549">
    <property type="entry name" value="HAD-SF-IA-v1"/>
    <property type="match status" value="1"/>
</dbReference>
<dbReference type="PANTHER" id="PTHR43434">
    <property type="entry name" value="PHOSPHOGLYCOLATE PHOSPHATASE"/>
    <property type="match status" value="1"/>
</dbReference>
<accession>A0ABY7WTR8</accession>
<dbReference type="SFLD" id="SFLDG01129">
    <property type="entry name" value="C1.5:_HAD__Beta-PGM__Phosphata"/>
    <property type="match status" value="1"/>
</dbReference>
<reference evidence="1 2" key="1">
    <citation type="submission" date="2023-02" db="EMBL/GenBank/DDBJ databases">
        <title>Genome sequence of Lacticaseibacillus sp. KACC 23028.</title>
        <authorList>
            <person name="Kim S."/>
            <person name="Heo J."/>
            <person name="Kwon S.-W."/>
        </authorList>
    </citation>
    <scope>NUCLEOTIDE SEQUENCE [LARGE SCALE GENOMIC DNA]</scope>
    <source>
        <strain evidence="1 2">KACC 23028</strain>
    </source>
</reference>
<proteinExistence type="predicted"/>
<dbReference type="InterPro" id="IPR041492">
    <property type="entry name" value="HAD_2"/>
</dbReference>
<evidence type="ECO:0000313" key="2">
    <source>
        <dbReference type="Proteomes" id="UP001220377"/>
    </source>
</evidence>